<feature type="repeat" description="WD" evidence="1">
    <location>
        <begin position="211"/>
        <end position="243"/>
    </location>
</feature>
<accession>A0A8S1T7H9</accession>
<sequence>MLQPKMIELEDQLNCSQKHNQPILMVIFDNKLKGEECLLCAECMENFESENMVESLISQIHKLKSDLNQLLDELISNSIDWIKSLNDIGQANTTYSFLDELDVLINGPKEKILNQESIIEQIKINNYSLCAKINIKLTNLQNQDLYQQCENTLRNIMSYPHLKSFDNSIHQQEECYALSFNGSGSLMISGSNCDIKVWNFQQETLSEITTLSGHNSAITCLIFSKKSNSFLSASYDQSICCWSQINDQEWKCSQFYQQHTNCIECLILNQAENQLISGGRDCQIKIWKVDFLKNELCYLYSLNEHENDICSLCLNESENTLVSLDTIQILIWKMDDQQNWQFDNVVTQAIQSPRSRLCFINNHQLILVTRNEVEDLICILDIQNGKNQQFQIIEELKLIKNDELGDTSLFPICYNKEKQIIIFKYKLHVYFIKISNEGTLKLLSQIDYQTSYIFGTLTNDGKYLVIWEQVGKKFDYYEIQVN</sequence>
<dbReference type="PROSITE" id="PS50082">
    <property type="entry name" value="WD_REPEATS_2"/>
    <property type="match status" value="2"/>
</dbReference>
<dbReference type="PROSITE" id="PS50294">
    <property type="entry name" value="WD_REPEATS_REGION"/>
    <property type="match status" value="2"/>
</dbReference>
<dbReference type="InterPro" id="IPR001680">
    <property type="entry name" value="WD40_rpt"/>
</dbReference>
<comment type="caution">
    <text evidence="2">The sequence shown here is derived from an EMBL/GenBank/DDBJ whole genome shotgun (WGS) entry which is preliminary data.</text>
</comment>
<feature type="repeat" description="WD" evidence="1">
    <location>
        <begin position="256"/>
        <end position="290"/>
    </location>
</feature>
<protein>
    <submittedName>
        <fullName evidence="2">Uncharacterized protein</fullName>
    </submittedName>
</protein>
<name>A0A8S1T7H9_PAROT</name>
<organism evidence="2 3">
    <name type="scientific">Paramecium octaurelia</name>
    <dbReference type="NCBI Taxonomy" id="43137"/>
    <lineage>
        <taxon>Eukaryota</taxon>
        <taxon>Sar</taxon>
        <taxon>Alveolata</taxon>
        <taxon>Ciliophora</taxon>
        <taxon>Intramacronucleata</taxon>
        <taxon>Oligohymenophorea</taxon>
        <taxon>Peniculida</taxon>
        <taxon>Parameciidae</taxon>
        <taxon>Paramecium</taxon>
    </lineage>
</organism>
<evidence type="ECO:0000313" key="3">
    <source>
        <dbReference type="Proteomes" id="UP000683925"/>
    </source>
</evidence>
<dbReference type="EMBL" id="CAJJDP010000018">
    <property type="protein sequence ID" value="CAD8146612.1"/>
    <property type="molecule type" value="Genomic_DNA"/>
</dbReference>
<dbReference type="PANTHER" id="PTHR19920">
    <property type="entry name" value="WD40 PROTEIN CIAO1"/>
    <property type="match status" value="1"/>
</dbReference>
<dbReference type="Proteomes" id="UP000683925">
    <property type="component" value="Unassembled WGS sequence"/>
</dbReference>
<keyword evidence="1" id="KW-0853">WD repeat</keyword>
<dbReference type="GO" id="GO:0016226">
    <property type="term" value="P:iron-sulfur cluster assembly"/>
    <property type="evidence" value="ECO:0007669"/>
    <property type="project" value="TreeGrafter"/>
</dbReference>
<evidence type="ECO:0000256" key="1">
    <source>
        <dbReference type="PROSITE-ProRule" id="PRU00221"/>
    </source>
</evidence>
<dbReference type="GO" id="GO:0097361">
    <property type="term" value="C:cytosolic [4Fe-4S] assembly targeting complex"/>
    <property type="evidence" value="ECO:0007669"/>
    <property type="project" value="TreeGrafter"/>
</dbReference>
<dbReference type="OrthoDB" id="674604at2759"/>
<keyword evidence="3" id="KW-1185">Reference proteome</keyword>
<dbReference type="PANTHER" id="PTHR19920:SF0">
    <property type="entry name" value="CYTOSOLIC IRON-SULFUR PROTEIN ASSEMBLY PROTEIN CIAO1-RELATED"/>
    <property type="match status" value="1"/>
</dbReference>
<dbReference type="SMART" id="SM00320">
    <property type="entry name" value="WD40"/>
    <property type="match status" value="4"/>
</dbReference>
<dbReference type="OMA" id="IFATRNE"/>
<proteinExistence type="predicted"/>
<dbReference type="Pfam" id="PF00400">
    <property type="entry name" value="WD40"/>
    <property type="match status" value="3"/>
</dbReference>
<dbReference type="AlphaFoldDB" id="A0A8S1T7H9"/>
<reference evidence="2" key="1">
    <citation type="submission" date="2021-01" db="EMBL/GenBank/DDBJ databases">
        <authorList>
            <consortium name="Genoscope - CEA"/>
            <person name="William W."/>
        </authorList>
    </citation>
    <scope>NUCLEOTIDE SEQUENCE</scope>
</reference>
<gene>
    <name evidence="2" type="ORF">POCTA_138.1.T0180398</name>
</gene>
<evidence type="ECO:0000313" key="2">
    <source>
        <dbReference type="EMBL" id="CAD8146612.1"/>
    </source>
</evidence>